<dbReference type="Gene3D" id="2.60.120.600">
    <property type="entry name" value="Domain of unknown function DUF1214, C-terminal domain"/>
    <property type="match status" value="1"/>
</dbReference>
<dbReference type="InterPro" id="IPR012038">
    <property type="entry name" value="UCP009471"/>
</dbReference>
<evidence type="ECO:0000313" key="3">
    <source>
        <dbReference type="Proteomes" id="UP000291301"/>
    </source>
</evidence>
<gene>
    <name evidence="2" type="ORF">E0D97_08405</name>
</gene>
<evidence type="ECO:0000313" key="2">
    <source>
        <dbReference type="EMBL" id="TCD14106.1"/>
    </source>
</evidence>
<protein>
    <submittedName>
        <fullName evidence="2">DUF1214 domain-containing protein</fullName>
    </submittedName>
</protein>
<dbReference type="OrthoDB" id="7837485at2"/>
<comment type="caution">
    <text evidence="2">The sequence shown here is derived from an EMBL/GenBank/DDBJ whole genome shotgun (WGS) entry which is preliminary data.</text>
</comment>
<dbReference type="EMBL" id="SJST01000003">
    <property type="protein sequence ID" value="TCD14106.1"/>
    <property type="molecule type" value="Genomic_DNA"/>
</dbReference>
<dbReference type="Pfam" id="PF06742">
    <property type="entry name" value="DUF1214"/>
    <property type="match status" value="1"/>
</dbReference>
<name>A0A4R0PAP2_9HYPH</name>
<proteinExistence type="predicted"/>
<sequence length="195" mass="21056">MIRDAISISYAVILAFVLGVWSAVWATADLPFYSELQVNGWRAHPSVGGDNPDPYSTAFLARSGRFQLAAAEGLQFISREDSDGEALDGACIYRISGNTPLTRLWTLQVVRDGVPIDSAALGIPVSTHSQALVRDRDGFFGIVISPTPRPGNWIYPGPNGPFRLILTLYDTAIASSRGLSEIVMPTVERVDCDSG</sequence>
<dbReference type="PIRSF" id="PIRSF009471">
    <property type="entry name" value="UCP009471"/>
    <property type="match status" value="1"/>
</dbReference>
<evidence type="ECO:0000259" key="1">
    <source>
        <dbReference type="Pfam" id="PF06742"/>
    </source>
</evidence>
<dbReference type="Proteomes" id="UP000291301">
    <property type="component" value="Unassembled WGS sequence"/>
</dbReference>
<dbReference type="RefSeq" id="WP_131567802.1">
    <property type="nucleotide sequence ID" value="NZ_JAINFK010000002.1"/>
</dbReference>
<keyword evidence="3" id="KW-1185">Reference proteome</keyword>
<dbReference type="SUPFAM" id="SSF160935">
    <property type="entry name" value="VPA0735-like"/>
    <property type="match status" value="1"/>
</dbReference>
<reference evidence="2 3" key="1">
    <citation type="journal article" date="2015" name="Antonie Van Leeuwenhoek">
        <title>Oricola cellulosilytica gen. nov., sp. nov., a cellulose-degrading bacterium of the family Phyllobacteriaceae isolated from surface seashore water, and emended descriptions of Mesorhizobium loti and Phyllobacterium myrsinacearum.</title>
        <authorList>
            <person name="Hameed A."/>
            <person name="Shahina M."/>
            <person name="Lai W.A."/>
            <person name="Lin S.Y."/>
            <person name="Young L.S."/>
            <person name="Liu Y.C."/>
            <person name="Hsu Y.H."/>
            <person name="Young C.C."/>
        </authorList>
    </citation>
    <scope>NUCLEOTIDE SEQUENCE [LARGE SCALE GENOMIC DNA]</scope>
    <source>
        <strain evidence="2 3">KCTC 52183</strain>
    </source>
</reference>
<dbReference type="AlphaFoldDB" id="A0A4R0PAP2"/>
<accession>A0A4R0PAP2</accession>
<dbReference type="InterPro" id="IPR037049">
    <property type="entry name" value="DUF1214_C_sf"/>
</dbReference>
<organism evidence="2 3">
    <name type="scientific">Oricola cellulosilytica</name>
    <dbReference type="NCBI Taxonomy" id="1429082"/>
    <lineage>
        <taxon>Bacteria</taxon>
        <taxon>Pseudomonadati</taxon>
        <taxon>Pseudomonadota</taxon>
        <taxon>Alphaproteobacteria</taxon>
        <taxon>Hyphomicrobiales</taxon>
        <taxon>Ahrensiaceae</taxon>
        <taxon>Oricola</taxon>
    </lineage>
</organism>
<feature type="domain" description="DUF1214" evidence="1">
    <location>
        <begin position="73"/>
        <end position="171"/>
    </location>
</feature>
<dbReference type="InterPro" id="IPR010621">
    <property type="entry name" value="DUF1214"/>
</dbReference>